<keyword evidence="2" id="KW-1185">Reference proteome</keyword>
<sequence length="271" mass="29295">MDGDGRFERLTGTSALGTMGGEAWEAADDADRPLQWEDADDVGPDFGQRWLPFRGRAFLLGFVEEAAGYLKRLSYVGSDGRLHAGCSFLTKVESLLVATTPGFEATCDAIESGKAASLEIRSLEADGAGVPNAGRPETAVTGKLAVDFANMGREVDLYRLEISSGAGRGCDISYFETAAAIDKPGSDPYGQLLASLQRIPRGERFLNGECGGLAKRWLLHDGKAYLETRYPGERPDSVSREVHHVDGVVDGAPTRICAAMFTRRWELDSIR</sequence>
<accession>A0AAV4ZGZ3</accession>
<dbReference type="AlphaFoldDB" id="A0AAV4ZGZ3"/>
<comment type="caution">
    <text evidence="1">The sequence shown here is derived from an EMBL/GenBank/DDBJ whole genome shotgun (WGS) entry which is preliminary data.</text>
</comment>
<proteinExistence type="predicted"/>
<organism evidence="1 2">
    <name type="scientific">Methylobacterium hispanicum</name>
    <dbReference type="NCBI Taxonomy" id="270350"/>
    <lineage>
        <taxon>Bacteria</taxon>
        <taxon>Pseudomonadati</taxon>
        <taxon>Pseudomonadota</taxon>
        <taxon>Alphaproteobacteria</taxon>
        <taxon>Hyphomicrobiales</taxon>
        <taxon>Methylobacteriaceae</taxon>
        <taxon>Methylobacterium</taxon>
    </lineage>
</organism>
<protein>
    <submittedName>
        <fullName evidence="1">Uncharacterized protein</fullName>
    </submittedName>
</protein>
<gene>
    <name evidence="1" type="ORF">BHAOGJBA_1157</name>
</gene>
<evidence type="ECO:0000313" key="2">
    <source>
        <dbReference type="Proteomes" id="UP001055247"/>
    </source>
</evidence>
<dbReference type="EMBL" id="BPQO01000004">
    <property type="protein sequence ID" value="GJD87652.1"/>
    <property type="molecule type" value="Genomic_DNA"/>
</dbReference>
<evidence type="ECO:0000313" key="1">
    <source>
        <dbReference type="EMBL" id="GJD87652.1"/>
    </source>
</evidence>
<name>A0AAV4ZGZ3_9HYPH</name>
<dbReference type="Proteomes" id="UP001055247">
    <property type="component" value="Unassembled WGS sequence"/>
</dbReference>
<reference evidence="1" key="1">
    <citation type="journal article" date="2016" name="Front. Microbiol.">
        <title>Genome Sequence of the Piezophilic, Mesophilic Sulfate-Reducing Bacterium Desulfovibrio indicus J2T.</title>
        <authorList>
            <person name="Cao J."/>
            <person name="Maignien L."/>
            <person name="Shao Z."/>
            <person name="Alain K."/>
            <person name="Jebbar M."/>
        </authorList>
    </citation>
    <scope>NUCLEOTIDE SEQUENCE</scope>
    <source>
        <strain evidence="1">DSM 16372</strain>
    </source>
</reference>
<reference evidence="1" key="2">
    <citation type="submission" date="2021-08" db="EMBL/GenBank/DDBJ databases">
        <authorList>
            <person name="Tani A."/>
            <person name="Ola A."/>
            <person name="Ogura Y."/>
            <person name="Katsura K."/>
            <person name="Hayashi T."/>
        </authorList>
    </citation>
    <scope>NUCLEOTIDE SEQUENCE</scope>
    <source>
        <strain evidence="1">DSM 16372</strain>
    </source>
</reference>